<feature type="compositionally biased region" description="Low complexity" evidence="3">
    <location>
        <begin position="134"/>
        <end position="143"/>
    </location>
</feature>
<gene>
    <name evidence="5" type="ORF">H9830_08395</name>
</gene>
<comment type="caution">
    <text evidence="5">The sequence shown here is derived from an EMBL/GenBank/DDBJ whole genome shotgun (WGS) entry which is preliminary data.</text>
</comment>
<evidence type="ECO:0000313" key="6">
    <source>
        <dbReference type="Proteomes" id="UP000824005"/>
    </source>
</evidence>
<dbReference type="PANTHER" id="PTHR11527">
    <property type="entry name" value="HEAT-SHOCK PROTEIN 20 FAMILY MEMBER"/>
    <property type="match status" value="1"/>
</dbReference>
<dbReference type="EMBL" id="DXDC01000253">
    <property type="protein sequence ID" value="HIY66278.1"/>
    <property type="molecule type" value="Genomic_DNA"/>
</dbReference>
<evidence type="ECO:0000259" key="4">
    <source>
        <dbReference type="PROSITE" id="PS01031"/>
    </source>
</evidence>
<feature type="compositionally biased region" description="Polar residues" evidence="3">
    <location>
        <begin position="145"/>
        <end position="155"/>
    </location>
</feature>
<evidence type="ECO:0000256" key="1">
    <source>
        <dbReference type="PROSITE-ProRule" id="PRU00285"/>
    </source>
</evidence>
<evidence type="ECO:0000256" key="2">
    <source>
        <dbReference type="RuleBase" id="RU003616"/>
    </source>
</evidence>
<sequence>MASNLDLFRDFDRVFNQATRGQSAFGMPMDLHREGDRFVAEIDLPGVDPSSIDIDVEDFTLTIRAERKSTRNLDKNQWVTRERSYGTFARQLSLGRGLDLNRIEADYADGVLTLSIPVAEDSKPRKVQVRHSTAAEAVAVEGGESQESSAETAER</sequence>
<feature type="region of interest" description="Disordered" evidence="3">
    <location>
        <begin position="127"/>
        <end position="155"/>
    </location>
</feature>
<reference evidence="5" key="1">
    <citation type="journal article" date="2021" name="PeerJ">
        <title>Extensive microbial diversity within the chicken gut microbiome revealed by metagenomics and culture.</title>
        <authorList>
            <person name="Gilroy R."/>
            <person name="Ravi A."/>
            <person name="Getino M."/>
            <person name="Pursley I."/>
            <person name="Horton D.L."/>
            <person name="Alikhan N.F."/>
            <person name="Baker D."/>
            <person name="Gharbi K."/>
            <person name="Hall N."/>
            <person name="Watson M."/>
            <person name="Adriaenssens E.M."/>
            <person name="Foster-Nyarko E."/>
            <person name="Jarju S."/>
            <person name="Secka A."/>
            <person name="Antonio M."/>
            <person name="Oren A."/>
            <person name="Chaudhuri R.R."/>
            <person name="La Ragione R."/>
            <person name="Hildebrand F."/>
            <person name="Pallen M.J."/>
        </authorList>
    </citation>
    <scope>NUCLEOTIDE SEQUENCE</scope>
    <source>
        <strain evidence="5">ChiGjej1B1-98</strain>
    </source>
</reference>
<dbReference type="CDD" id="cd06464">
    <property type="entry name" value="ACD_sHsps-like"/>
    <property type="match status" value="1"/>
</dbReference>
<comment type="similarity">
    <text evidence="1 2">Belongs to the small heat shock protein (HSP20) family.</text>
</comment>
<organism evidence="5 6">
    <name type="scientific">Candidatus Agrococcus pullicola</name>
    <dbReference type="NCBI Taxonomy" id="2838429"/>
    <lineage>
        <taxon>Bacteria</taxon>
        <taxon>Bacillati</taxon>
        <taxon>Actinomycetota</taxon>
        <taxon>Actinomycetes</taxon>
        <taxon>Micrococcales</taxon>
        <taxon>Microbacteriaceae</taxon>
        <taxon>Agrococcus</taxon>
    </lineage>
</organism>
<dbReference type="InterPro" id="IPR008978">
    <property type="entry name" value="HSP20-like_chaperone"/>
</dbReference>
<dbReference type="Gene3D" id="2.60.40.790">
    <property type="match status" value="1"/>
</dbReference>
<reference evidence="5" key="2">
    <citation type="submission" date="2021-04" db="EMBL/GenBank/DDBJ databases">
        <authorList>
            <person name="Gilroy R."/>
        </authorList>
    </citation>
    <scope>NUCLEOTIDE SEQUENCE</scope>
    <source>
        <strain evidence="5">ChiGjej1B1-98</strain>
    </source>
</reference>
<feature type="domain" description="SHSP" evidence="4">
    <location>
        <begin position="20"/>
        <end position="132"/>
    </location>
</feature>
<dbReference type="AlphaFoldDB" id="A0A9D1YV45"/>
<proteinExistence type="inferred from homology"/>
<evidence type="ECO:0000256" key="3">
    <source>
        <dbReference type="SAM" id="MobiDB-lite"/>
    </source>
</evidence>
<protein>
    <submittedName>
        <fullName evidence="5">Hsp20/alpha crystallin family protein</fullName>
    </submittedName>
</protein>
<accession>A0A9D1YV45</accession>
<dbReference type="SUPFAM" id="SSF49764">
    <property type="entry name" value="HSP20-like chaperones"/>
    <property type="match status" value="1"/>
</dbReference>
<dbReference type="Pfam" id="PF00011">
    <property type="entry name" value="HSP20"/>
    <property type="match status" value="1"/>
</dbReference>
<dbReference type="PROSITE" id="PS01031">
    <property type="entry name" value="SHSP"/>
    <property type="match status" value="1"/>
</dbReference>
<name>A0A9D1YV45_9MICO</name>
<dbReference type="InterPro" id="IPR031107">
    <property type="entry name" value="Small_HSP"/>
</dbReference>
<dbReference type="Proteomes" id="UP000824005">
    <property type="component" value="Unassembled WGS sequence"/>
</dbReference>
<evidence type="ECO:0000313" key="5">
    <source>
        <dbReference type="EMBL" id="HIY66278.1"/>
    </source>
</evidence>
<dbReference type="InterPro" id="IPR002068">
    <property type="entry name" value="A-crystallin/Hsp20_dom"/>
</dbReference>